<gene>
    <name evidence="2" type="ORF">GCM10011401_15460</name>
</gene>
<protein>
    <submittedName>
        <fullName evidence="2">Uncharacterized protein</fullName>
    </submittedName>
</protein>
<proteinExistence type="predicted"/>
<comment type="caution">
    <text evidence="2">The sequence shown here is derived from an EMBL/GenBank/DDBJ whole genome shotgun (WGS) entry which is preliminary data.</text>
</comment>
<dbReference type="AlphaFoldDB" id="A0A917AQX1"/>
<dbReference type="Proteomes" id="UP000633136">
    <property type="component" value="Unassembled WGS sequence"/>
</dbReference>
<evidence type="ECO:0000313" key="2">
    <source>
        <dbReference type="EMBL" id="GGE68985.1"/>
    </source>
</evidence>
<sequence length="97" mass="10432">MLEPHALLEGAGAWARQDASGDIADQDQTQGLGHFSAPESTRGKHTNLNEPQLGVSKRIDGSIRRMLFKSTPSSPDSAHQETKVTAARRPVVAQVSE</sequence>
<feature type="region of interest" description="Disordered" evidence="1">
    <location>
        <begin position="68"/>
        <end position="97"/>
    </location>
</feature>
<reference evidence="2" key="2">
    <citation type="submission" date="2020-09" db="EMBL/GenBank/DDBJ databases">
        <authorList>
            <person name="Sun Q."/>
            <person name="Zhou Y."/>
        </authorList>
    </citation>
    <scope>NUCLEOTIDE SEQUENCE</scope>
    <source>
        <strain evidence="2">CGMCC 1.15388</strain>
    </source>
</reference>
<accession>A0A917AQX1</accession>
<dbReference type="EMBL" id="BMIS01000006">
    <property type="protein sequence ID" value="GGE68985.1"/>
    <property type="molecule type" value="Genomic_DNA"/>
</dbReference>
<reference evidence="2" key="1">
    <citation type="journal article" date="2014" name="Int. J. Syst. Evol. Microbiol.">
        <title>Complete genome sequence of Corynebacterium casei LMG S-19264T (=DSM 44701T), isolated from a smear-ripened cheese.</title>
        <authorList>
            <consortium name="US DOE Joint Genome Institute (JGI-PGF)"/>
            <person name="Walter F."/>
            <person name="Albersmeier A."/>
            <person name="Kalinowski J."/>
            <person name="Ruckert C."/>
        </authorList>
    </citation>
    <scope>NUCLEOTIDE SEQUENCE</scope>
    <source>
        <strain evidence="2">CGMCC 1.15388</strain>
    </source>
</reference>
<name>A0A917AQX1_9MICC</name>
<evidence type="ECO:0000256" key="1">
    <source>
        <dbReference type="SAM" id="MobiDB-lite"/>
    </source>
</evidence>
<keyword evidence="3" id="KW-1185">Reference proteome</keyword>
<evidence type="ECO:0000313" key="3">
    <source>
        <dbReference type="Proteomes" id="UP000633136"/>
    </source>
</evidence>
<feature type="region of interest" description="Disordered" evidence="1">
    <location>
        <begin position="1"/>
        <end position="51"/>
    </location>
</feature>
<organism evidence="2 3">
    <name type="scientific">Nesterenkonia cremea</name>
    <dbReference type="NCBI Taxonomy" id="1882340"/>
    <lineage>
        <taxon>Bacteria</taxon>
        <taxon>Bacillati</taxon>
        <taxon>Actinomycetota</taxon>
        <taxon>Actinomycetes</taxon>
        <taxon>Micrococcales</taxon>
        <taxon>Micrococcaceae</taxon>
        <taxon>Nesterenkonia</taxon>
    </lineage>
</organism>